<dbReference type="AlphaFoldDB" id="A0A8T0IDT4"/>
<feature type="non-terminal residue" evidence="1">
    <location>
        <position position="1"/>
    </location>
</feature>
<reference evidence="1" key="1">
    <citation type="submission" date="2020-06" db="EMBL/GenBank/DDBJ databases">
        <title>WGS assembly of Ceratodon purpureus strain R40.</title>
        <authorList>
            <person name="Carey S.B."/>
            <person name="Jenkins J."/>
            <person name="Shu S."/>
            <person name="Lovell J.T."/>
            <person name="Sreedasyam A."/>
            <person name="Maumus F."/>
            <person name="Tiley G.P."/>
            <person name="Fernandez-Pozo N."/>
            <person name="Barry K."/>
            <person name="Chen C."/>
            <person name="Wang M."/>
            <person name="Lipzen A."/>
            <person name="Daum C."/>
            <person name="Saski C.A."/>
            <person name="Payton A.C."/>
            <person name="Mcbreen J.C."/>
            <person name="Conrad R.E."/>
            <person name="Kollar L.M."/>
            <person name="Olsson S."/>
            <person name="Huttunen S."/>
            <person name="Landis J.B."/>
            <person name="Wickett N.J."/>
            <person name="Johnson M.G."/>
            <person name="Rensing S.A."/>
            <person name="Grimwood J."/>
            <person name="Schmutz J."/>
            <person name="Mcdaniel S.F."/>
        </authorList>
    </citation>
    <scope>NUCLEOTIDE SEQUENCE</scope>
    <source>
        <strain evidence="1">R40</strain>
    </source>
</reference>
<comment type="caution">
    <text evidence="1">The sequence shown here is derived from an EMBL/GenBank/DDBJ whole genome shotgun (WGS) entry which is preliminary data.</text>
</comment>
<keyword evidence="2" id="KW-1185">Reference proteome</keyword>
<dbReference type="Proteomes" id="UP000822688">
    <property type="component" value="Chromosome 3"/>
</dbReference>
<evidence type="ECO:0000313" key="2">
    <source>
        <dbReference type="Proteomes" id="UP000822688"/>
    </source>
</evidence>
<organism evidence="1 2">
    <name type="scientific">Ceratodon purpureus</name>
    <name type="common">Fire moss</name>
    <name type="synonym">Dicranum purpureum</name>
    <dbReference type="NCBI Taxonomy" id="3225"/>
    <lineage>
        <taxon>Eukaryota</taxon>
        <taxon>Viridiplantae</taxon>
        <taxon>Streptophyta</taxon>
        <taxon>Embryophyta</taxon>
        <taxon>Bryophyta</taxon>
        <taxon>Bryophytina</taxon>
        <taxon>Bryopsida</taxon>
        <taxon>Dicranidae</taxon>
        <taxon>Pseudoditrichales</taxon>
        <taxon>Ditrichaceae</taxon>
        <taxon>Ceratodon</taxon>
    </lineage>
</organism>
<feature type="non-terminal residue" evidence="1">
    <location>
        <position position="115"/>
    </location>
</feature>
<proteinExistence type="predicted"/>
<accession>A0A8T0IDT4</accession>
<gene>
    <name evidence="1" type="ORF">KC19_3G017600</name>
</gene>
<name>A0A8T0IDT4_CERPU</name>
<dbReference type="EMBL" id="CM026423">
    <property type="protein sequence ID" value="KAG0581890.1"/>
    <property type="molecule type" value="Genomic_DNA"/>
</dbReference>
<sequence>SQGHYGLSQNHELDISTDIVVTNHRLHLAASQLHFLDFTLSASPPRTPNAFAQSPHVLCTRFWAPHKRLSPLAKGCSPSITISLHSISLLQLQAHHKLSAFGIRLTGRILVIAVV</sequence>
<evidence type="ECO:0000313" key="1">
    <source>
        <dbReference type="EMBL" id="KAG0581890.1"/>
    </source>
</evidence>
<protein>
    <submittedName>
        <fullName evidence="1">Uncharacterized protein</fullName>
    </submittedName>
</protein>